<accession>A0A8B7Z8J1</accession>
<keyword evidence="2" id="KW-0808">Transferase</keyword>
<keyword evidence="7" id="KW-1185">Reference proteome</keyword>
<keyword evidence="5" id="KW-0067">ATP-binding</keyword>
<dbReference type="SMART" id="SM00220">
    <property type="entry name" value="S_TKc"/>
    <property type="match status" value="1"/>
</dbReference>
<dbReference type="SUPFAM" id="SSF56112">
    <property type="entry name" value="Protein kinase-like (PK-like)"/>
    <property type="match status" value="1"/>
</dbReference>
<dbReference type="PROSITE" id="PS50011">
    <property type="entry name" value="PROTEIN_KINASE_DOM"/>
    <property type="match status" value="1"/>
</dbReference>
<dbReference type="CDD" id="cd05123">
    <property type="entry name" value="STKc_AGC"/>
    <property type="match status" value="1"/>
</dbReference>
<dbReference type="GO" id="GO:0004674">
    <property type="term" value="F:protein serine/threonine kinase activity"/>
    <property type="evidence" value="ECO:0007669"/>
    <property type="project" value="UniProtKB-KW"/>
</dbReference>
<keyword evidence="1" id="KW-0723">Serine/threonine-protein kinase</keyword>
<dbReference type="PANTHER" id="PTHR24355">
    <property type="entry name" value="G PROTEIN-COUPLED RECEPTOR KINASE/RIBOSOMAL PROTEIN S6 KINASE"/>
    <property type="match status" value="1"/>
</dbReference>
<evidence type="ECO:0000256" key="4">
    <source>
        <dbReference type="ARBA" id="ARBA00022777"/>
    </source>
</evidence>
<evidence type="ECO:0000256" key="1">
    <source>
        <dbReference type="ARBA" id="ARBA00022527"/>
    </source>
</evidence>
<dbReference type="OrthoDB" id="3205605at2759"/>
<organism evidence="7 8">
    <name type="scientific">Acanthaster planci</name>
    <name type="common">Crown-of-thorns starfish</name>
    <dbReference type="NCBI Taxonomy" id="133434"/>
    <lineage>
        <taxon>Eukaryota</taxon>
        <taxon>Metazoa</taxon>
        <taxon>Echinodermata</taxon>
        <taxon>Eleutherozoa</taxon>
        <taxon>Asterozoa</taxon>
        <taxon>Asteroidea</taxon>
        <taxon>Valvatacea</taxon>
        <taxon>Valvatida</taxon>
        <taxon>Acanthasteridae</taxon>
        <taxon>Acanthaster</taxon>
    </lineage>
</organism>
<dbReference type="InterPro" id="IPR000719">
    <property type="entry name" value="Prot_kinase_dom"/>
</dbReference>
<evidence type="ECO:0000256" key="5">
    <source>
        <dbReference type="ARBA" id="ARBA00022840"/>
    </source>
</evidence>
<dbReference type="Pfam" id="PF00069">
    <property type="entry name" value="Pkinase"/>
    <property type="match status" value="1"/>
</dbReference>
<dbReference type="RefSeq" id="XP_022101979.1">
    <property type="nucleotide sequence ID" value="XM_022246287.1"/>
</dbReference>
<dbReference type="Proteomes" id="UP000694845">
    <property type="component" value="Unplaced"/>
</dbReference>
<keyword evidence="4 8" id="KW-0418">Kinase</keyword>
<evidence type="ECO:0000313" key="7">
    <source>
        <dbReference type="Proteomes" id="UP000694845"/>
    </source>
</evidence>
<keyword evidence="3" id="KW-0547">Nucleotide-binding</keyword>
<dbReference type="KEGG" id="aplc:110985329"/>
<dbReference type="Gene3D" id="3.30.200.20">
    <property type="entry name" value="Phosphorylase Kinase, domain 1"/>
    <property type="match status" value="1"/>
</dbReference>
<evidence type="ECO:0000256" key="2">
    <source>
        <dbReference type="ARBA" id="ARBA00022679"/>
    </source>
</evidence>
<dbReference type="InterPro" id="IPR011009">
    <property type="entry name" value="Kinase-like_dom_sf"/>
</dbReference>
<evidence type="ECO:0000313" key="8">
    <source>
        <dbReference type="RefSeq" id="XP_022101979.1"/>
    </source>
</evidence>
<protein>
    <submittedName>
        <fullName evidence="8">Serine/threonine-protein kinase F31E3.2 isoform X1</fullName>
    </submittedName>
</protein>
<dbReference type="InterPro" id="IPR045270">
    <property type="entry name" value="STKc_AGC"/>
</dbReference>
<gene>
    <name evidence="8" type="primary">LOC110985329</name>
</gene>
<evidence type="ECO:0000256" key="3">
    <source>
        <dbReference type="ARBA" id="ARBA00022741"/>
    </source>
</evidence>
<dbReference type="GO" id="GO:0005524">
    <property type="term" value="F:ATP binding"/>
    <property type="evidence" value="ECO:0007669"/>
    <property type="project" value="UniProtKB-KW"/>
</dbReference>
<name>A0A8B7Z8J1_ACAPL</name>
<sequence length="394" mass="45655">MGNRLSGNRRREIPRSASAYTFQRVWSRTSRRRRSVNSLTDPYLASRTTWPVPRTEAMFLPEYTVNPRSAEKEYKVLHQINRGAYGEVLKVQQQSDKKVFAMKVMSKQEIIRNDAVKQCKDEVCIQRMVGHHAFIVQIHKTWQNKIHLHIVMDYATHGDLYTLWLLEGAFSEAAVQLYVAELALVVDFLHNAGIVFRDLKMENILLDHDGHIRLTDFGLAKWLKRGTRTNTICGTLQYMAPEILREDPYYHAIDWWSLGIITYTLLTGSFPVKGAPNHHLMCSKVLHTEYSLPTSCSAEANEMITRLLCKDAPERLQSLPALKELSFLRPLNFEQLQKRKLQPKSFLKRKLPATLARRTKNGKKFICDKQSTELNVSRSDKQQQKKRVLLAYRS</sequence>
<dbReference type="AlphaFoldDB" id="A0A8B7Z8J1"/>
<evidence type="ECO:0000259" key="6">
    <source>
        <dbReference type="PROSITE" id="PS50011"/>
    </source>
</evidence>
<feature type="domain" description="Protein kinase" evidence="6">
    <location>
        <begin position="74"/>
        <end position="328"/>
    </location>
</feature>
<reference evidence="8" key="1">
    <citation type="submission" date="2025-08" db="UniProtKB">
        <authorList>
            <consortium name="RefSeq"/>
        </authorList>
    </citation>
    <scope>IDENTIFICATION</scope>
</reference>
<dbReference type="PANTHER" id="PTHR24355:SF1">
    <property type="entry name" value="RIBOSOMAL PROTEIN S6 KINASE-RELATED PROTEIN"/>
    <property type="match status" value="1"/>
</dbReference>
<dbReference type="GeneID" id="110985329"/>
<proteinExistence type="predicted"/>
<dbReference type="Gene3D" id="1.10.510.10">
    <property type="entry name" value="Transferase(Phosphotransferase) domain 1"/>
    <property type="match status" value="1"/>
</dbReference>